<comment type="caution">
    <text evidence="1">The sequence shown here is derived from an EMBL/GenBank/DDBJ whole genome shotgun (WGS) entry which is preliminary data.</text>
</comment>
<dbReference type="AlphaFoldDB" id="A0AAD5UFV5"/>
<dbReference type="EMBL" id="JADGKB010000091">
    <property type="protein sequence ID" value="KAJ3254153.1"/>
    <property type="molecule type" value="Genomic_DNA"/>
</dbReference>
<accession>A0AAD5UFV5</accession>
<sequence>MEKLSVVLIEDPICNRSVKSRASKYDQDEVIGQEYPSLPRSLVDTYPIKKESLVDQYRHSLIHNEPFTKRIAFIIQPSPQTINLLDEFLEHFLFPINITLTANTNHNDTVIGDVIDIINYVENKCIGRNTTTNTIGEFPLSLFGINPAVSVYSLGELESIVLESAIACYGIEYNQLEIYKQHAANFLRVDADLILLCGSSQMQVYVETMLLRQARVYEKHYEIIKLSFDQELINSL</sequence>
<keyword evidence="2" id="KW-1185">Reference proteome</keyword>
<evidence type="ECO:0000313" key="1">
    <source>
        <dbReference type="EMBL" id="KAJ3254153.1"/>
    </source>
</evidence>
<proteinExistence type="predicted"/>
<evidence type="ECO:0000313" key="2">
    <source>
        <dbReference type="Proteomes" id="UP001210925"/>
    </source>
</evidence>
<organism evidence="1 2">
    <name type="scientific">Boothiomyces macroporosus</name>
    <dbReference type="NCBI Taxonomy" id="261099"/>
    <lineage>
        <taxon>Eukaryota</taxon>
        <taxon>Fungi</taxon>
        <taxon>Fungi incertae sedis</taxon>
        <taxon>Chytridiomycota</taxon>
        <taxon>Chytridiomycota incertae sedis</taxon>
        <taxon>Chytridiomycetes</taxon>
        <taxon>Rhizophydiales</taxon>
        <taxon>Terramycetaceae</taxon>
        <taxon>Boothiomyces</taxon>
    </lineage>
</organism>
<protein>
    <submittedName>
        <fullName evidence="1">Uncharacterized protein</fullName>
    </submittedName>
</protein>
<dbReference type="Proteomes" id="UP001210925">
    <property type="component" value="Unassembled WGS sequence"/>
</dbReference>
<reference evidence="1" key="1">
    <citation type="submission" date="2020-05" db="EMBL/GenBank/DDBJ databases">
        <title>Phylogenomic resolution of chytrid fungi.</title>
        <authorList>
            <person name="Stajich J.E."/>
            <person name="Amses K."/>
            <person name="Simmons R."/>
            <person name="Seto K."/>
            <person name="Myers J."/>
            <person name="Bonds A."/>
            <person name="Quandt C.A."/>
            <person name="Barry K."/>
            <person name="Liu P."/>
            <person name="Grigoriev I."/>
            <person name="Longcore J.E."/>
            <person name="James T.Y."/>
        </authorList>
    </citation>
    <scope>NUCLEOTIDE SEQUENCE</scope>
    <source>
        <strain evidence="1">PLAUS21</strain>
    </source>
</reference>
<name>A0AAD5UFV5_9FUNG</name>
<gene>
    <name evidence="1" type="ORF">HK103_007474</name>
</gene>